<evidence type="ECO:0000313" key="2">
    <source>
        <dbReference type="EMBL" id="MDH7640007.1"/>
    </source>
</evidence>
<comment type="caution">
    <text evidence="2">The sequence shown here is derived from an EMBL/GenBank/DDBJ whole genome shotgun (WGS) entry which is preliminary data.</text>
</comment>
<dbReference type="InterPro" id="IPR036390">
    <property type="entry name" value="WH_DNA-bd_sf"/>
</dbReference>
<dbReference type="PANTHER" id="PTHR33164:SF43">
    <property type="entry name" value="HTH-TYPE TRANSCRIPTIONAL REPRESSOR YETL"/>
    <property type="match status" value="1"/>
</dbReference>
<proteinExistence type="predicted"/>
<organism evidence="2 3">
    <name type="scientific">Sphingomonas oryzagri</name>
    <dbReference type="NCBI Taxonomy" id="3042314"/>
    <lineage>
        <taxon>Bacteria</taxon>
        <taxon>Pseudomonadati</taxon>
        <taxon>Pseudomonadota</taxon>
        <taxon>Alphaproteobacteria</taxon>
        <taxon>Sphingomonadales</taxon>
        <taxon>Sphingomonadaceae</taxon>
        <taxon>Sphingomonas</taxon>
    </lineage>
</organism>
<sequence length="162" mass="18249">MSGRLREKHDGALAARTDVRVWLRLLSCSTIIEKRLRRRFVAQYDTTLPRFDVMATLERHPHGVTMGELSRTLLVSNGNVTALVRQLESDGFAVSRPAPEDKRSSIVALTDRGRAHFAELADAHHAWIKRMFAGMPRDDKTALYRLLATLKASIAADEEEPE</sequence>
<dbReference type="SMART" id="SM00347">
    <property type="entry name" value="HTH_MARR"/>
    <property type="match status" value="1"/>
</dbReference>
<protein>
    <submittedName>
        <fullName evidence="2">MarR family transcriptional regulator</fullName>
    </submittedName>
</protein>
<accession>A0ABT6N4G6</accession>
<keyword evidence="3" id="KW-1185">Reference proteome</keyword>
<dbReference type="InterPro" id="IPR036388">
    <property type="entry name" value="WH-like_DNA-bd_sf"/>
</dbReference>
<dbReference type="EMBL" id="JARYGZ010000002">
    <property type="protein sequence ID" value="MDH7640007.1"/>
    <property type="molecule type" value="Genomic_DNA"/>
</dbReference>
<dbReference type="Pfam" id="PF12802">
    <property type="entry name" value="MarR_2"/>
    <property type="match status" value="1"/>
</dbReference>
<dbReference type="SUPFAM" id="SSF46785">
    <property type="entry name" value="Winged helix' DNA-binding domain"/>
    <property type="match status" value="1"/>
</dbReference>
<evidence type="ECO:0000313" key="3">
    <source>
        <dbReference type="Proteomes" id="UP001160625"/>
    </source>
</evidence>
<dbReference type="InterPro" id="IPR039422">
    <property type="entry name" value="MarR/SlyA-like"/>
</dbReference>
<name>A0ABT6N4G6_9SPHN</name>
<dbReference type="PANTHER" id="PTHR33164">
    <property type="entry name" value="TRANSCRIPTIONAL REGULATOR, MARR FAMILY"/>
    <property type="match status" value="1"/>
</dbReference>
<dbReference type="PROSITE" id="PS50995">
    <property type="entry name" value="HTH_MARR_2"/>
    <property type="match status" value="1"/>
</dbReference>
<evidence type="ECO:0000259" key="1">
    <source>
        <dbReference type="PROSITE" id="PS50995"/>
    </source>
</evidence>
<feature type="domain" description="HTH marR-type" evidence="1">
    <location>
        <begin position="1"/>
        <end position="152"/>
    </location>
</feature>
<dbReference type="InterPro" id="IPR000835">
    <property type="entry name" value="HTH_MarR-typ"/>
</dbReference>
<reference evidence="2" key="1">
    <citation type="submission" date="2023-04" db="EMBL/GenBank/DDBJ databases">
        <title>Sphingomonas sp. MAHUQ-71 isolated from rice field.</title>
        <authorList>
            <person name="Huq M.A."/>
        </authorList>
    </citation>
    <scope>NUCLEOTIDE SEQUENCE</scope>
    <source>
        <strain evidence="2">MAHUQ-71</strain>
    </source>
</reference>
<dbReference type="Gene3D" id="1.10.10.10">
    <property type="entry name" value="Winged helix-like DNA-binding domain superfamily/Winged helix DNA-binding domain"/>
    <property type="match status" value="1"/>
</dbReference>
<dbReference type="Proteomes" id="UP001160625">
    <property type="component" value="Unassembled WGS sequence"/>
</dbReference>
<gene>
    <name evidence="2" type="ORF">QGN17_14820</name>
</gene>
<dbReference type="PRINTS" id="PR00598">
    <property type="entry name" value="HTHMARR"/>
</dbReference>
<dbReference type="RefSeq" id="WP_281045370.1">
    <property type="nucleotide sequence ID" value="NZ_JARYGZ010000002.1"/>
</dbReference>